<keyword evidence="5 10" id="KW-0460">Magnesium</keyword>
<feature type="binding site" evidence="10">
    <location>
        <position position="164"/>
    </location>
    <ligand>
        <name>2-[(2R,5Z)-2-carboxy-4-methylthiazol-5(2H)-ylidene]ethyl phosphate</name>
        <dbReference type="ChEBI" id="CHEBI:62899"/>
    </ligand>
</feature>
<gene>
    <name evidence="10" type="primary">thiE</name>
    <name evidence="14" type="synonym">thiE_1</name>
    <name evidence="15" type="ORF">BTO23_13545</name>
    <name evidence="14" type="ORF">GCM10007855_05890</name>
</gene>
<evidence type="ECO:0000256" key="9">
    <source>
        <dbReference type="ARBA" id="ARBA00047883"/>
    </source>
</evidence>
<sequence>MNNPYTLYLVTDDQQDIDTLCYVVAEAIKGGVTMVQIREKHGDVRAFIERSLAIKKVLKDSGVPLIINDRVDVALAVQADGVHLGQSDMPANLARQLIGPDMILGLSVENETQLREAQDLPVDYLGISAIFSTPTKTNIIKEWGIDGLTKAVKESKLPLVAIGGINETNIKQIADTQVDGIALVSAICHATSPKQASEGLLELMGR</sequence>
<evidence type="ECO:0000256" key="1">
    <source>
        <dbReference type="ARBA" id="ARBA00003814"/>
    </source>
</evidence>
<evidence type="ECO:0000259" key="13">
    <source>
        <dbReference type="Pfam" id="PF02581"/>
    </source>
</evidence>
<evidence type="ECO:0000256" key="2">
    <source>
        <dbReference type="ARBA" id="ARBA00005165"/>
    </source>
</evidence>
<dbReference type="Gene3D" id="3.20.20.70">
    <property type="entry name" value="Aldolase class I"/>
    <property type="match status" value="1"/>
</dbReference>
<organism evidence="15 16">
    <name type="scientific">Aliivibrio sifiae</name>
    <dbReference type="NCBI Taxonomy" id="566293"/>
    <lineage>
        <taxon>Bacteria</taxon>
        <taxon>Pseudomonadati</taxon>
        <taxon>Pseudomonadota</taxon>
        <taxon>Gammaproteobacteria</taxon>
        <taxon>Vibrionales</taxon>
        <taxon>Vibrionaceae</taxon>
        <taxon>Aliivibrio</taxon>
    </lineage>
</organism>
<feature type="binding site" evidence="10">
    <location>
        <begin position="184"/>
        <end position="185"/>
    </location>
    <ligand>
        <name>2-[(2R,5Z)-2-carboxy-4-methylthiazol-5(2H)-ylidene]ethyl phosphate</name>
        <dbReference type="ChEBI" id="CHEBI:62899"/>
    </ligand>
</feature>
<dbReference type="EMBL" id="MSCP01000002">
    <property type="protein sequence ID" value="PQJ87149.1"/>
    <property type="molecule type" value="Genomic_DNA"/>
</dbReference>
<comment type="caution">
    <text evidence="15">The sequence shown here is derived from an EMBL/GenBank/DDBJ whole genome shotgun (WGS) entry which is preliminary data.</text>
</comment>
<evidence type="ECO:0000256" key="6">
    <source>
        <dbReference type="ARBA" id="ARBA00022977"/>
    </source>
</evidence>
<evidence type="ECO:0000256" key="11">
    <source>
        <dbReference type="RuleBase" id="RU003826"/>
    </source>
</evidence>
<comment type="similarity">
    <text evidence="10 11">Belongs to the thiamine-phosphate synthase family.</text>
</comment>
<feature type="binding site" evidence="10">
    <location>
        <position position="88"/>
    </location>
    <ligand>
        <name>Mg(2+)</name>
        <dbReference type="ChEBI" id="CHEBI:18420"/>
    </ligand>
</feature>
<feature type="binding site" evidence="10">
    <location>
        <begin position="133"/>
        <end position="135"/>
    </location>
    <ligand>
        <name>2-[(2R,5Z)-2-carboxy-4-methylthiazol-5(2H)-ylidene]ethyl phosphate</name>
        <dbReference type="ChEBI" id="CHEBI:62899"/>
    </ligand>
</feature>
<feature type="binding site" evidence="10">
    <location>
        <position position="107"/>
    </location>
    <ligand>
        <name>4-amino-2-methyl-5-(diphosphooxymethyl)pyrimidine</name>
        <dbReference type="ChEBI" id="CHEBI:57841"/>
    </ligand>
</feature>
<protein>
    <recommendedName>
        <fullName evidence="10">Thiamine-phosphate synthase</fullName>
        <shortName evidence="10">TP synthase</shortName>
        <shortName evidence="10">TPS</shortName>
        <ecNumber evidence="10">2.5.1.3</ecNumber>
    </recommendedName>
    <alternativeName>
        <fullName evidence="10">Thiamine-phosphate pyrophosphorylase</fullName>
        <shortName evidence="10">TMP pyrophosphorylase</shortName>
        <shortName evidence="10">TMP-PPase</shortName>
    </alternativeName>
</protein>
<dbReference type="PANTHER" id="PTHR20857:SF23">
    <property type="entry name" value="THIAMINE BIOSYNTHETIC BIFUNCTIONAL ENZYME"/>
    <property type="match status" value="1"/>
</dbReference>
<evidence type="ECO:0000256" key="7">
    <source>
        <dbReference type="ARBA" id="ARBA00047334"/>
    </source>
</evidence>
<evidence type="ECO:0000256" key="3">
    <source>
        <dbReference type="ARBA" id="ARBA00022679"/>
    </source>
</evidence>
<comment type="pathway">
    <text evidence="2 10 12">Cofactor biosynthesis; thiamine diphosphate biosynthesis; thiamine phosphate from 4-amino-2-methyl-5-diphosphomethylpyrimidine and 4-methyl-5-(2-phosphoethyl)-thiazole: step 1/1.</text>
</comment>
<dbReference type="InterPro" id="IPR034291">
    <property type="entry name" value="TMP_synthase"/>
</dbReference>
<evidence type="ECO:0000313" key="17">
    <source>
        <dbReference type="Proteomes" id="UP001156660"/>
    </source>
</evidence>
<reference evidence="15 16" key="2">
    <citation type="submission" date="2016-12" db="EMBL/GenBank/DDBJ databases">
        <title>Diversity of luminous bacteria.</title>
        <authorList>
            <person name="Yoshizawa S."/>
            <person name="Kogure K."/>
        </authorList>
    </citation>
    <scope>NUCLEOTIDE SEQUENCE [LARGE SCALE GENOMIC DNA]</scope>
    <source>
        <strain evidence="15 16">NBRC 105001</strain>
    </source>
</reference>
<reference evidence="17" key="3">
    <citation type="journal article" date="2019" name="Int. J. Syst. Evol. Microbiol.">
        <title>The Global Catalogue of Microorganisms (GCM) 10K type strain sequencing project: providing services to taxonomists for standard genome sequencing and annotation.</title>
        <authorList>
            <consortium name="The Broad Institute Genomics Platform"/>
            <consortium name="The Broad Institute Genome Sequencing Center for Infectious Disease"/>
            <person name="Wu L."/>
            <person name="Ma J."/>
        </authorList>
    </citation>
    <scope>NUCLEOTIDE SEQUENCE [LARGE SCALE GENOMIC DNA]</scope>
    <source>
        <strain evidence="17">NBRC 105001</strain>
    </source>
</reference>
<comment type="cofactor">
    <cofactor evidence="10">
        <name>Mg(2+)</name>
        <dbReference type="ChEBI" id="CHEBI:18420"/>
    </cofactor>
    <text evidence="10">Binds 1 Mg(2+) ion per subunit.</text>
</comment>
<evidence type="ECO:0000256" key="12">
    <source>
        <dbReference type="RuleBase" id="RU004253"/>
    </source>
</evidence>
<evidence type="ECO:0000256" key="8">
    <source>
        <dbReference type="ARBA" id="ARBA00047851"/>
    </source>
</evidence>
<comment type="catalytic activity">
    <reaction evidence="8 10 11">
        <text>2-(2-carboxy-4-methylthiazol-5-yl)ethyl phosphate + 4-amino-2-methyl-5-(diphosphooxymethyl)pyrimidine + 2 H(+) = thiamine phosphate + CO2 + diphosphate</text>
        <dbReference type="Rhea" id="RHEA:47848"/>
        <dbReference type="ChEBI" id="CHEBI:15378"/>
        <dbReference type="ChEBI" id="CHEBI:16526"/>
        <dbReference type="ChEBI" id="CHEBI:33019"/>
        <dbReference type="ChEBI" id="CHEBI:37575"/>
        <dbReference type="ChEBI" id="CHEBI:57841"/>
        <dbReference type="ChEBI" id="CHEBI:62890"/>
        <dbReference type="EC" id="2.5.1.3"/>
    </reaction>
</comment>
<keyword evidence="3 10" id="KW-0808">Transferase</keyword>
<evidence type="ECO:0000256" key="10">
    <source>
        <dbReference type="HAMAP-Rule" id="MF_00097"/>
    </source>
</evidence>
<reference evidence="14" key="1">
    <citation type="journal article" date="2014" name="Int. J. Syst. Evol. Microbiol.">
        <title>Complete genome of a new Firmicutes species belonging to the dominant human colonic microbiota ('Ruminococcus bicirculans') reveals two chromosomes and a selective capacity to utilize plant glucans.</title>
        <authorList>
            <consortium name="NISC Comparative Sequencing Program"/>
            <person name="Wegmann U."/>
            <person name="Louis P."/>
            <person name="Goesmann A."/>
            <person name="Henrissat B."/>
            <person name="Duncan S.H."/>
            <person name="Flint H.J."/>
        </authorList>
    </citation>
    <scope>NUCLEOTIDE SEQUENCE</scope>
    <source>
        <strain evidence="14">NBRC 105001</strain>
    </source>
</reference>
<dbReference type="NCBIfam" id="TIGR00693">
    <property type="entry name" value="thiE"/>
    <property type="match status" value="1"/>
</dbReference>
<reference evidence="14" key="4">
    <citation type="submission" date="2023-01" db="EMBL/GenBank/DDBJ databases">
        <title>Draft genome sequence of Aliivibrio sifiae strain NBRC 105001.</title>
        <authorList>
            <person name="Sun Q."/>
            <person name="Mori K."/>
        </authorList>
    </citation>
    <scope>NUCLEOTIDE SEQUENCE</scope>
    <source>
        <strain evidence="14">NBRC 105001</strain>
    </source>
</reference>
<evidence type="ECO:0000313" key="16">
    <source>
        <dbReference type="Proteomes" id="UP000239273"/>
    </source>
</evidence>
<feature type="domain" description="Thiamine phosphate synthase/TenI" evidence="13">
    <location>
        <begin position="7"/>
        <end position="187"/>
    </location>
</feature>
<dbReference type="PANTHER" id="PTHR20857">
    <property type="entry name" value="THIAMINE-PHOSPHATE PYROPHOSPHORYLASE"/>
    <property type="match status" value="1"/>
</dbReference>
<evidence type="ECO:0000256" key="4">
    <source>
        <dbReference type="ARBA" id="ARBA00022723"/>
    </source>
</evidence>
<keyword evidence="17" id="KW-1185">Reference proteome</keyword>
<feature type="binding site" evidence="10">
    <location>
        <position position="69"/>
    </location>
    <ligand>
        <name>Mg(2+)</name>
        <dbReference type="ChEBI" id="CHEBI:18420"/>
    </ligand>
</feature>
<dbReference type="GO" id="GO:0000287">
    <property type="term" value="F:magnesium ion binding"/>
    <property type="evidence" value="ECO:0007669"/>
    <property type="project" value="UniProtKB-UniRule"/>
</dbReference>
<dbReference type="GO" id="GO:0004789">
    <property type="term" value="F:thiamine-phosphate diphosphorylase activity"/>
    <property type="evidence" value="ECO:0007669"/>
    <property type="project" value="UniProtKB-UniRule"/>
</dbReference>
<feature type="binding site" evidence="10">
    <location>
        <position position="136"/>
    </location>
    <ligand>
        <name>4-amino-2-methyl-5-(diphosphooxymethyl)pyrimidine</name>
        <dbReference type="ChEBI" id="CHEBI:57841"/>
    </ligand>
</feature>
<evidence type="ECO:0000313" key="14">
    <source>
        <dbReference type="EMBL" id="GLR73715.1"/>
    </source>
</evidence>
<dbReference type="HAMAP" id="MF_00097">
    <property type="entry name" value="TMP_synthase"/>
    <property type="match status" value="1"/>
</dbReference>
<dbReference type="InterPro" id="IPR022998">
    <property type="entry name" value="ThiamineP_synth_TenI"/>
</dbReference>
<keyword evidence="4 10" id="KW-0479">Metal-binding</keyword>
<evidence type="ECO:0000313" key="15">
    <source>
        <dbReference type="EMBL" id="PQJ87149.1"/>
    </source>
</evidence>
<comment type="catalytic activity">
    <reaction evidence="7 10 11">
        <text>4-methyl-5-(2-phosphooxyethyl)-thiazole + 4-amino-2-methyl-5-(diphosphooxymethyl)pyrimidine + H(+) = thiamine phosphate + diphosphate</text>
        <dbReference type="Rhea" id="RHEA:22328"/>
        <dbReference type="ChEBI" id="CHEBI:15378"/>
        <dbReference type="ChEBI" id="CHEBI:33019"/>
        <dbReference type="ChEBI" id="CHEBI:37575"/>
        <dbReference type="ChEBI" id="CHEBI:57841"/>
        <dbReference type="ChEBI" id="CHEBI:58296"/>
        <dbReference type="EC" id="2.5.1.3"/>
    </reaction>
</comment>
<dbReference type="OrthoDB" id="9789949at2"/>
<feature type="binding site" evidence="10">
    <location>
        <begin position="36"/>
        <end position="40"/>
    </location>
    <ligand>
        <name>4-amino-2-methyl-5-(diphosphooxymethyl)pyrimidine</name>
        <dbReference type="ChEBI" id="CHEBI:57841"/>
    </ligand>
</feature>
<comment type="function">
    <text evidence="1 10">Condenses 4-methyl-5-(beta-hydroxyethyl)thiazole monophosphate (THZ-P) and 2-methyl-4-amino-5-hydroxymethyl pyrimidine pyrophosphate (HMP-PP) to form thiamine monophosphate (TMP).</text>
</comment>
<dbReference type="SUPFAM" id="SSF51391">
    <property type="entry name" value="Thiamin phosphate synthase"/>
    <property type="match status" value="1"/>
</dbReference>
<keyword evidence="6 10" id="KW-0784">Thiamine biosynthesis</keyword>
<dbReference type="GO" id="GO:0005737">
    <property type="term" value="C:cytoplasm"/>
    <property type="evidence" value="ECO:0007669"/>
    <property type="project" value="TreeGrafter"/>
</dbReference>
<dbReference type="InterPro" id="IPR013785">
    <property type="entry name" value="Aldolase_TIM"/>
</dbReference>
<dbReference type="RefSeq" id="WP_105063777.1">
    <property type="nucleotide sequence ID" value="NZ_BSOU01000002.1"/>
</dbReference>
<accession>A0A2S7X738</accession>
<dbReference type="Pfam" id="PF02581">
    <property type="entry name" value="TMP-TENI"/>
    <property type="match status" value="1"/>
</dbReference>
<dbReference type="EC" id="2.5.1.3" evidence="10"/>
<dbReference type="UniPathway" id="UPA00060">
    <property type="reaction ID" value="UER00141"/>
</dbReference>
<dbReference type="EMBL" id="BSOU01000002">
    <property type="protein sequence ID" value="GLR73715.1"/>
    <property type="molecule type" value="Genomic_DNA"/>
</dbReference>
<name>A0A2S7X738_9GAMM</name>
<dbReference type="AlphaFoldDB" id="A0A2S7X738"/>
<proteinExistence type="inferred from homology"/>
<comment type="catalytic activity">
    <reaction evidence="9 10 11">
        <text>2-[(2R,5Z)-2-carboxy-4-methylthiazol-5(2H)-ylidene]ethyl phosphate + 4-amino-2-methyl-5-(diphosphooxymethyl)pyrimidine + 2 H(+) = thiamine phosphate + CO2 + diphosphate</text>
        <dbReference type="Rhea" id="RHEA:47844"/>
        <dbReference type="ChEBI" id="CHEBI:15378"/>
        <dbReference type="ChEBI" id="CHEBI:16526"/>
        <dbReference type="ChEBI" id="CHEBI:33019"/>
        <dbReference type="ChEBI" id="CHEBI:37575"/>
        <dbReference type="ChEBI" id="CHEBI:57841"/>
        <dbReference type="ChEBI" id="CHEBI:62899"/>
        <dbReference type="EC" id="2.5.1.3"/>
    </reaction>
</comment>
<dbReference type="FunFam" id="3.20.20.70:FF:000096">
    <property type="entry name" value="Thiamine-phosphate synthase"/>
    <property type="match status" value="1"/>
</dbReference>
<feature type="binding site" evidence="10">
    <location>
        <position position="68"/>
    </location>
    <ligand>
        <name>4-amino-2-methyl-5-(diphosphooxymethyl)pyrimidine</name>
        <dbReference type="ChEBI" id="CHEBI:57841"/>
    </ligand>
</feature>
<dbReference type="InterPro" id="IPR036206">
    <property type="entry name" value="ThiamineP_synth_sf"/>
</dbReference>
<dbReference type="Proteomes" id="UP000239273">
    <property type="component" value="Unassembled WGS sequence"/>
</dbReference>
<dbReference type="Proteomes" id="UP001156660">
    <property type="component" value="Unassembled WGS sequence"/>
</dbReference>
<dbReference type="GO" id="GO:0009228">
    <property type="term" value="P:thiamine biosynthetic process"/>
    <property type="evidence" value="ECO:0007669"/>
    <property type="project" value="UniProtKB-KW"/>
</dbReference>
<evidence type="ECO:0000256" key="5">
    <source>
        <dbReference type="ARBA" id="ARBA00022842"/>
    </source>
</evidence>
<dbReference type="CDD" id="cd00564">
    <property type="entry name" value="TMP_TenI"/>
    <property type="match status" value="1"/>
</dbReference>
<dbReference type="GO" id="GO:0009229">
    <property type="term" value="P:thiamine diphosphate biosynthetic process"/>
    <property type="evidence" value="ECO:0007669"/>
    <property type="project" value="UniProtKB-UniRule"/>
</dbReference>